<evidence type="ECO:0000259" key="12">
    <source>
        <dbReference type="Pfam" id="PF02517"/>
    </source>
</evidence>
<evidence type="ECO:0000256" key="5">
    <source>
        <dbReference type="ARBA" id="ARBA00022801"/>
    </source>
</evidence>
<sequence>MASSNGPREAVVAPNLQLAPLQASTVSAILILYTLIYVLPLYVLPISRPSPTLSRDHPRAIRARVTSVLFSTASCCFLTYLVLSRLPKGSLPGSPLHVMGYWPIGFTESAACLFLTAILFAAPIYEALLLNGLWEDWRTLDPLIRVWTEWTSWRNIIMGPLTEEMLFRSASIPLLLCARMSLVQTIFLSPLVFGLAHVHHFYEFRITHPRVSLAAAVARSVFQFVYTTLFGVYATFLFLRSGSLLAIVLVHAFCNSIGLPRFWGSVEPYWHSRGQHEQGGRRKWTVLYYALLLSGATCWWRALLPLTESSATLVQGRF</sequence>
<dbReference type="AlphaFoldDB" id="A0A4R8PRP1"/>
<keyword evidence="14" id="KW-1185">Reference proteome</keyword>
<comment type="similarity">
    <text evidence="2">Belongs to the peptidase U48 family.</text>
</comment>
<gene>
    <name evidence="13" type="ORF">CTRI78_v012036</name>
</gene>
<dbReference type="GO" id="GO:0004222">
    <property type="term" value="F:metalloendopeptidase activity"/>
    <property type="evidence" value="ECO:0007669"/>
    <property type="project" value="InterPro"/>
</dbReference>
<dbReference type="STRING" id="5466.A0A4R8PRP1"/>
<proteinExistence type="inferred from homology"/>
<feature type="transmembrane region" description="Helical" evidence="11">
    <location>
        <begin position="284"/>
        <end position="302"/>
    </location>
</feature>
<dbReference type="Proteomes" id="UP000295703">
    <property type="component" value="Unassembled WGS sequence"/>
</dbReference>
<feature type="domain" description="CAAX prenyl protease 2/Lysostaphin resistance protein A-like" evidence="12">
    <location>
        <begin position="149"/>
        <end position="256"/>
    </location>
</feature>
<keyword evidence="8 11" id="KW-0472">Membrane</keyword>
<feature type="transmembrane region" description="Helical" evidence="11">
    <location>
        <begin position="244"/>
        <end position="263"/>
    </location>
</feature>
<feature type="transmembrane region" description="Helical" evidence="11">
    <location>
        <begin position="63"/>
        <end position="83"/>
    </location>
</feature>
<accession>A0A4R8PRP1</accession>
<evidence type="ECO:0000256" key="3">
    <source>
        <dbReference type="ARBA" id="ARBA00022670"/>
    </source>
</evidence>
<evidence type="ECO:0000256" key="2">
    <source>
        <dbReference type="ARBA" id="ARBA00006897"/>
    </source>
</evidence>
<comment type="caution">
    <text evidence="13">The sequence shown here is derived from an EMBL/GenBank/DDBJ whole genome shotgun (WGS) entry which is preliminary data.</text>
</comment>
<reference evidence="13 14" key="1">
    <citation type="submission" date="2018-12" db="EMBL/GenBank/DDBJ databases">
        <title>Genome sequence and assembly of Colletotrichum trifolii.</title>
        <authorList>
            <person name="Gan P."/>
            <person name="Shirasu K."/>
        </authorList>
    </citation>
    <scope>NUCLEOTIDE SEQUENCE [LARGE SCALE GENOMIC DNA]</scope>
    <source>
        <strain evidence="13 14">543-2</strain>
    </source>
</reference>
<dbReference type="GO" id="GO:0005789">
    <property type="term" value="C:endoplasmic reticulum membrane"/>
    <property type="evidence" value="ECO:0007669"/>
    <property type="project" value="UniProtKB-SubCell"/>
</dbReference>
<dbReference type="GO" id="GO:0071586">
    <property type="term" value="P:CAAX-box protein processing"/>
    <property type="evidence" value="ECO:0007669"/>
    <property type="project" value="InterPro"/>
</dbReference>
<dbReference type="EC" id="3.4.26.1" evidence="10"/>
<evidence type="ECO:0000256" key="11">
    <source>
        <dbReference type="SAM" id="Phobius"/>
    </source>
</evidence>
<feature type="transmembrane region" description="Helical" evidence="11">
    <location>
        <begin position="216"/>
        <end position="238"/>
    </location>
</feature>
<organism evidence="13 14">
    <name type="scientific">Colletotrichum trifolii</name>
    <dbReference type="NCBI Taxonomy" id="5466"/>
    <lineage>
        <taxon>Eukaryota</taxon>
        <taxon>Fungi</taxon>
        <taxon>Dikarya</taxon>
        <taxon>Ascomycota</taxon>
        <taxon>Pezizomycotina</taxon>
        <taxon>Sordariomycetes</taxon>
        <taxon>Hypocreomycetidae</taxon>
        <taxon>Glomerellales</taxon>
        <taxon>Glomerellaceae</taxon>
        <taxon>Colletotrichum</taxon>
        <taxon>Colletotrichum orbiculare species complex</taxon>
    </lineage>
</organism>
<dbReference type="InterPro" id="IPR039731">
    <property type="entry name" value="Rce1"/>
</dbReference>
<comment type="subcellular location">
    <subcellularLocation>
        <location evidence="1">Endoplasmic reticulum membrane</location>
        <topology evidence="1">Multi-pass membrane protein</topology>
    </subcellularLocation>
</comment>
<dbReference type="PANTHER" id="PTHR13046:SF0">
    <property type="entry name" value="CAAX PRENYL PROTEASE 2"/>
    <property type="match status" value="1"/>
</dbReference>
<evidence type="ECO:0000256" key="10">
    <source>
        <dbReference type="ARBA" id="ARBA00049729"/>
    </source>
</evidence>
<name>A0A4R8PRP1_COLTR</name>
<evidence type="ECO:0000256" key="1">
    <source>
        <dbReference type="ARBA" id="ARBA00004477"/>
    </source>
</evidence>
<evidence type="ECO:0000313" key="13">
    <source>
        <dbReference type="EMBL" id="TDZ28337.1"/>
    </source>
</evidence>
<evidence type="ECO:0000256" key="8">
    <source>
        <dbReference type="ARBA" id="ARBA00023136"/>
    </source>
</evidence>
<keyword evidence="3 13" id="KW-0645">Protease</keyword>
<keyword evidence="7 11" id="KW-1133">Transmembrane helix</keyword>
<evidence type="ECO:0000256" key="4">
    <source>
        <dbReference type="ARBA" id="ARBA00022692"/>
    </source>
</evidence>
<feature type="transmembrane region" description="Helical" evidence="11">
    <location>
        <begin position="21"/>
        <end position="43"/>
    </location>
</feature>
<evidence type="ECO:0000256" key="9">
    <source>
        <dbReference type="ARBA" id="ARBA00047280"/>
    </source>
</evidence>
<keyword evidence="4 11" id="KW-0812">Transmembrane</keyword>
<dbReference type="Pfam" id="PF02517">
    <property type="entry name" value="Rce1-like"/>
    <property type="match status" value="1"/>
</dbReference>
<evidence type="ECO:0000256" key="7">
    <source>
        <dbReference type="ARBA" id="ARBA00022989"/>
    </source>
</evidence>
<comment type="catalytic activity">
    <reaction evidence="9">
        <text>Hydrolyzes the peptide bond -P2-(S-farnesyl or geranylgeranyl)C-P1'-P2'-P3'-COOH where P1' and P2' are amino acids with aliphatic sidechains and P3' is any C-terminal residue.</text>
        <dbReference type="EC" id="3.4.26.1"/>
    </reaction>
</comment>
<dbReference type="PANTHER" id="PTHR13046">
    <property type="entry name" value="PROTEASE U48 CAAX PRENYL PROTEASE RCE1"/>
    <property type="match status" value="1"/>
</dbReference>
<dbReference type="InterPro" id="IPR003675">
    <property type="entry name" value="Rce1/LyrA-like_dom"/>
</dbReference>
<keyword evidence="5" id="KW-0378">Hydrolase</keyword>
<feature type="transmembrane region" description="Helical" evidence="11">
    <location>
        <begin position="104"/>
        <end position="125"/>
    </location>
</feature>
<evidence type="ECO:0000313" key="14">
    <source>
        <dbReference type="Proteomes" id="UP000295703"/>
    </source>
</evidence>
<evidence type="ECO:0000256" key="6">
    <source>
        <dbReference type="ARBA" id="ARBA00022824"/>
    </source>
</evidence>
<keyword evidence="6" id="KW-0256">Endoplasmic reticulum</keyword>
<protein>
    <recommendedName>
        <fullName evidence="10">intramembrane prenyl-peptidase Rce1</fullName>
        <ecNumber evidence="10">3.4.26.1</ecNumber>
    </recommendedName>
</protein>
<dbReference type="EMBL" id="RYZW01001625">
    <property type="protein sequence ID" value="TDZ28337.1"/>
    <property type="molecule type" value="Genomic_DNA"/>
</dbReference>